<keyword evidence="6" id="KW-1185">Reference proteome</keyword>
<dbReference type="KEGG" id="smam:Mal15_58450"/>
<dbReference type="InterPro" id="IPR000683">
    <property type="entry name" value="Gfo/Idh/MocA-like_OxRdtase_N"/>
</dbReference>
<dbReference type="AlphaFoldDB" id="A0A5B9MPZ1"/>
<accession>A0A5B9MPZ1</accession>
<reference evidence="5 6" key="1">
    <citation type="submission" date="2019-02" db="EMBL/GenBank/DDBJ databases">
        <title>Planctomycetal bacteria perform biofilm scaping via a novel small molecule.</title>
        <authorList>
            <person name="Jeske O."/>
            <person name="Boedeker C."/>
            <person name="Wiegand S."/>
            <person name="Breitling P."/>
            <person name="Kallscheuer N."/>
            <person name="Jogler M."/>
            <person name="Rohde M."/>
            <person name="Petersen J."/>
            <person name="Medema M.H."/>
            <person name="Surup F."/>
            <person name="Jogler C."/>
        </authorList>
    </citation>
    <scope>NUCLEOTIDE SEQUENCE [LARGE SCALE GENOMIC DNA]</scope>
    <source>
        <strain evidence="5 6">Mal15</strain>
    </source>
</reference>
<sequence>MPDRPAPEPLDYLPTLPRNLDVGIGCIGAGFIMADCHLVAYREAGLQPVAITSRTAENARRVAERHSIGSVYSTYHEMLQDRRVEVVDIAVPPDCLLDVVRDVVKSPQIRGILAQKPLGVCLDQAEQIVQLCRDAGITLCVNQNMRYDQSVRACHHLIHRGDLGDPVLATIDMRAIPHWMPWQQRQGWVTCRIMSIHHLDTMRYWFGNPDRVYASFRTDPRTQFDHHDGIGLYILEYESGLRCMICDDVWTGPAREGAAQAIGITYRVEGTEGLALGEIGWPKYPERTPSTLQYSTTSTGIWHRPQWDQVWFPDAFLGPMAELLVALETDSQPAINGDDNLATMALVDACYQSAREHRAVELDR</sequence>
<dbReference type="Pfam" id="PF02894">
    <property type="entry name" value="GFO_IDH_MocA_C"/>
    <property type="match status" value="1"/>
</dbReference>
<dbReference type="RefSeq" id="WP_147870799.1">
    <property type="nucleotide sequence ID" value="NZ_CP036264.1"/>
</dbReference>
<dbReference type="InterPro" id="IPR051317">
    <property type="entry name" value="Gfo/Idh/MocA_oxidoreduct"/>
</dbReference>
<keyword evidence="2 5" id="KW-0560">Oxidoreductase</keyword>
<dbReference type="PANTHER" id="PTHR43708">
    <property type="entry name" value="CONSERVED EXPRESSED OXIDOREDUCTASE (EUROFUNG)"/>
    <property type="match status" value="1"/>
</dbReference>
<feature type="domain" description="Gfo/Idh/MocA-like oxidoreductase C-terminal" evidence="4">
    <location>
        <begin position="157"/>
        <end position="362"/>
    </location>
</feature>
<dbReference type="SUPFAM" id="SSF51735">
    <property type="entry name" value="NAD(P)-binding Rossmann-fold domains"/>
    <property type="match status" value="1"/>
</dbReference>
<protein>
    <submittedName>
        <fullName evidence="5">1,5-anhydro-D-fructose reductase</fullName>
        <ecNumber evidence="5">1.1.1.292</ecNumber>
    </submittedName>
</protein>
<gene>
    <name evidence="5" type="primary">afr_8</name>
    <name evidence="5" type="ORF">Mal15_58450</name>
</gene>
<dbReference type="Proteomes" id="UP000321353">
    <property type="component" value="Chromosome"/>
</dbReference>
<dbReference type="SUPFAM" id="SSF55347">
    <property type="entry name" value="Glyceraldehyde-3-phosphate dehydrogenase-like, C-terminal domain"/>
    <property type="match status" value="1"/>
</dbReference>
<dbReference type="Gene3D" id="3.30.360.10">
    <property type="entry name" value="Dihydrodipicolinate Reductase, domain 2"/>
    <property type="match status" value="1"/>
</dbReference>
<name>A0A5B9MPZ1_9BACT</name>
<evidence type="ECO:0000259" key="4">
    <source>
        <dbReference type="Pfam" id="PF02894"/>
    </source>
</evidence>
<dbReference type="EMBL" id="CP036264">
    <property type="protein sequence ID" value="QEG01766.1"/>
    <property type="molecule type" value="Genomic_DNA"/>
</dbReference>
<dbReference type="InterPro" id="IPR004104">
    <property type="entry name" value="Gfo/Idh/MocA-like_OxRdtase_C"/>
</dbReference>
<dbReference type="EC" id="1.1.1.292" evidence="5"/>
<proteinExistence type="inferred from homology"/>
<dbReference type="InterPro" id="IPR036291">
    <property type="entry name" value="NAD(P)-bd_dom_sf"/>
</dbReference>
<dbReference type="PANTHER" id="PTHR43708:SF5">
    <property type="entry name" value="CONSERVED EXPRESSED OXIDOREDUCTASE (EUROFUNG)-RELATED"/>
    <property type="match status" value="1"/>
</dbReference>
<dbReference type="GO" id="GO:0033712">
    <property type="term" value="F:1,5-anhydro-D-fructose reductase (1,5-anhydro-D-mannitol-forming) activity"/>
    <property type="evidence" value="ECO:0007669"/>
    <property type="project" value="UniProtKB-EC"/>
</dbReference>
<comment type="similarity">
    <text evidence="1">Belongs to the Gfo/Idh/MocA family.</text>
</comment>
<evidence type="ECO:0000313" key="6">
    <source>
        <dbReference type="Proteomes" id="UP000321353"/>
    </source>
</evidence>
<dbReference type="Pfam" id="PF01408">
    <property type="entry name" value="GFO_IDH_MocA"/>
    <property type="match status" value="1"/>
</dbReference>
<dbReference type="GO" id="GO:0000166">
    <property type="term" value="F:nucleotide binding"/>
    <property type="evidence" value="ECO:0007669"/>
    <property type="project" value="InterPro"/>
</dbReference>
<evidence type="ECO:0000256" key="2">
    <source>
        <dbReference type="ARBA" id="ARBA00023002"/>
    </source>
</evidence>
<evidence type="ECO:0000313" key="5">
    <source>
        <dbReference type="EMBL" id="QEG01766.1"/>
    </source>
</evidence>
<evidence type="ECO:0000259" key="3">
    <source>
        <dbReference type="Pfam" id="PF01408"/>
    </source>
</evidence>
<organism evidence="5 6">
    <name type="scientific">Stieleria maiorica</name>
    <dbReference type="NCBI Taxonomy" id="2795974"/>
    <lineage>
        <taxon>Bacteria</taxon>
        <taxon>Pseudomonadati</taxon>
        <taxon>Planctomycetota</taxon>
        <taxon>Planctomycetia</taxon>
        <taxon>Pirellulales</taxon>
        <taxon>Pirellulaceae</taxon>
        <taxon>Stieleria</taxon>
    </lineage>
</organism>
<dbReference type="Gene3D" id="3.40.50.720">
    <property type="entry name" value="NAD(P)-binding Rossmann-like Domain"/>
    <property type="match status" value="1"/>
</dbReference>
<evidence type="ECO:0000256" key="1">
    <source>
        <dbReference type="ARBA" id="ARBA00010928"/>
    </source>
</evidence>
<feature type="domain" description="Gfo/Idh/MocA-like oxidoreductase N-terminal" evidence="3">
    <location>
        <begin position="23"/>
        <end position="142"/>
    </location>
</feature>